<dbReference type="PANTHER" id="PTHR37299">
    <property type="entry name" value="TRANSCRIPTIONAL REGULATOR-RELATED"/>
    <property type="match status" value="1"/>
</dbReference>
<dbReference type="InterPro" id="IPR007492">
    <property type="entry name" value="LytTR_DNA-bd_dom"/>
</dbReference>
<accession>A0A1M5MYR9</accession>
<dbReference type="RefSeq" id="WP_073133295.1">
    <property type="nucleotide sequence ID" value="NZ_FQWQ01000001.1"/>
</dbReference>
<keyword evidence="1" id="KW-0472">Membrane</keyword>
<dbReference type="GO" id="GO:0003677">
    <property type="term" value="F:DNA binding"/>
    <property type="evidence" value="ECO:0007669"/>
    <property type="project" value="UniProtKB-KW"/>
</dbReference>
<feature type="transmembrane region" description="Helical" evidence="1">
    <location>
        <begin position="39"/>
        <end position="61"/>
    </location>
</feature>
<dbReference type="GO" id="GO:0000156">
    <property type="term" value="F:phosphorelay response regulator activity"/>
    <property type="evidence" value="ECO:0007669"/>
    <property type="project" value="InterPro"/>
</dbReference>
<feature type="domain" description="HTH LytTR-type" evidence="2">
    <location>
        <begin position="163"/>
        <end position="271"/>
    </location>
</feature>
<keyword evidence="1" id="KW-0812">Transmembrane</keyword>
<sequence length="272" mass="31865">MKEDRSARNPYRPDVTLFLVLIPFISAFNYYLTYSNIRLRWFLLITFTLDTVQGYIAWWAVRKLIFYLDRKLPFHQGLVKRIVVQLATTIVLGLAILIALTELSSWIARGKPAALNFYTTDIFIISIWFFVINGIYIGFYFYNQWKTLEAERHEEKRERTDGLVVKQGKQDLKLTFETVAGFSVEGEYVMVFQLTGKKFVVDQSLDKLEKNLPSVFFRLNRQYILHRQVIQGFRRAENGKLEVLIAATEQFPAEITVSRTKASAFKSWFQPE</sequence>
<keyword evidence="3" id="KW-0238">DNA-binding</keyword>
<dbReference type="PANTHER" id="PTHR37299:SF1">
    <property type="entry name" value="STAGE 0 SPORULATION PROTEIN A HOMOLOG"/>
    <property type="match status" value="1"/>
</dbReference>
<evidence type="ECO:0000313" key="4">
    <source>
        <dbReference type="Proteomes" id="UP000184212"/>
    </source>
</evidence>
<dbReference type="InterPro" id="IPR046947">
    <property type="entry name" value="LytR-like"/>
</dbReference>
<feature type="transmembrane region" description="Helical" evidence="1">
    <location>
        <begin position="122"/>
        <end position="142"/>
    </location>
</feature>
<evidence type="ECO:0000259" key="2">
    <source>
        <dbReference type="PROSITE" id="PS50930"/>
    </source>
</evidence>
<evidence type="ECO:0000313" key="3">
    <source>
        <dbReference type="EMBL" id="SHG82448.1"/>
    </source>
</evidence>
<dbReference type="SMART" id="SM00850">
    <property type="entry name" value="LytTR"/>
    <property type="match status" value="1"/>
</dbReference>
<gene>
    <name evidence="3" type="ORF">SAMN04488109_2015</name>
</gene>
<reference evidence="3 4" key="1">
    <citation type="submission" date="2016-11" db="EMBL/GenBank/DDBJ databases">
        <authorList>
            <person name="Jaros S."/>
            <person name="Januszkiewicz K."/>
            <person name="Wedrychowicz H."/>
        </authorList>
    </citation>
    <scope>NUCLEOTIDE SEQUENCE [LARGE SCALE GENOMIC DNA]</scope>
    <source>
        <strain evidence="3 4">DSM 24574</strain>
    </source>
</reference>
<keyword evidence="1" id="KW-1133">Transmembrane helix</keyword>
<dbReference type="PROSITE" id="PS50930">
    <property type="entry name" value="HTH_LYTTR"/>
    <property type="match status" value="1"/>
</dbReference>
<name>A0A1M5MYR9_9BACT</name>
<organism evidence="3 4">
    <name type="scientific">Chryseolinea serpens</name>
    <dbReference type="NCBI Taxonomy" id="947013"/>
    <lineage>
        <taxon>Bacteria</taxon>
        <taxon>Pseudomonadati</taxon>
        <taxon>Bacteroidota</taxon>
        <taxon>Cytophagia</taxon>
        <taxon>Cytophagales</taxon>
        <taxon>Fulvivirgaceae</taxon>
        <taxon>Chryseolinea</taxon>
    </lineage>
</organism>
<dbReference type="EMBL" id="FQWQ01000001">
    <property type="protein sequence ID" value="SHG82448.1"/>
    <property type="molecule type" value="Genomic_DNA"/>
</dbReference>
<proteinExistence type="predicted"/>
<evidence type="ECO:0000256" key="1">
    <source>
        <dbReference type="SAM" id="Phobius"/>
    </source>
</evidence>
<dbReference type="OrthoDB" id="1420878at2"/>
<dbReference type="Gene3D" id="2.40.50.1020">
    <property type="entry name" value="LytTr DNA-binding domain"/>
    <property type="match status" value="1"/>
</dbReference>
<feature type="transmembrane region" description="Helical" evidence="1">
    <location>
        <begin position="15"/>
        <end position="33"/>
    </location>
</feature>
<feature type="transmembrane region" description="Helical" evidence="1">
    <location>
        <begin position="82"/>
        <end position="102"/>
    </location>
</feature>
<protein>
    <submittedName>
        <fullName evidence="3">LytTr DNA-binding domain-containing protein</fullName>
    </submittedName>
</protein>
<dbReference type="Proteomes" id="UP000184212">
    <property type="component" value="Unassembled WGS sequence"/>
</dbReference>
<keyword evidence="4" id="KW-1185">Reference proteome</keyword>
<dbReference type="Pfam" id="PF04397">
    <property type="entry name" value="LytTR"/>
    <property type="match status" value="1"/>
</dbReference>
<dbReference type="AlphaFoldDB" id="A0A1M5MYR9"/>
<dbReference type="STRING" id="947013.SAMN04488109_2015"/>